<dbReference type="Proteomes" id="UP001652662">
    <property type="component" value="Unplaced"/>
</dbReference>
<evidence type="ECO:0000313" key="1">
    <source>
        <dbReference type="Proteomes" id="UP001652662"/>
    </source>
</evidence>
<protein>
    <submittedName>
        <fullName evidence="2">Uncharacterized protein isoform X2</fullName>
    </submittedName>
</protein>
<accession>A0ABM4NI25</accession>
<name>A0ABM4NI25_EQUPR</name>
<organism evidence="1 2">
    <name type="scientific">Equus przewalskii</name>
    <name type="common">Przewalski's horse</name>
    <name type="synonym">Equus caballus przewalskii</name>
    <dbReference type="NCBI Taxonomy" id="9798"/>
    <lineage>
        <taxon>Eukaryota</taxon>
        <taxon>Metazoa</taxon>
        <taxon>Chordata</taxon>
        <taxon>Craniata</taxon>
        <taxon>Vertebrata</taxon>
        <taxon>Euteleostomi</taxon>
        <taxon>Mammalia</taxon>
        <taxon>Eutheria</taxon>
        <taxon>Laurasiatheria</taxon>
        <taxon>Perissodactyla</taxon>
        <taxon>Equidae</taxon>
        <taxon>Equus</taxon>
    </lineage>
</organism>
<keyword evidence="1" id="KW-1185">Reference proteome</keyword>
<evidence type="ECO:0000313" key="2">
    <source>
        <dbReference type="RefSeq" id="XP_070464604.1"/>
    </source>
</evidence>
<proteinExistence type="predicted"/>
<reference evidence="2" key="1">
    <citation type="submission" date="2025-08" db="UniProtKB">
        <authorList>
            <consortium name="RefSeq"/>
        </authorList>
    </citation>
    <scope>IDENTIFICATION</scope>
    <source>
        <tissue evidence="2">Blood</tissue>
    </source>
</reference>
<sequence>MDSLCHSWFSGQTLMLQISLHLGSQTVKDPSSSCTLQRTVGGSVQLQLTSSSSPDVREIEWIRDSGDERDLILVSWKPDTYTPECMALKKNANTDSA</sequence>
<dbReference type="GeneID" id="139081747"/>
<gene>
    <name evidence="2" type="primary">LOC139081747</name>
</gene>
<dbReference type="RefSeq" id="XP_070464604.1">
    <property type="nucleotide sequence ID" value="XM_070608503.1"/>
</dbReference>